<sequence>MSASFWSAARWAASFSLRSSCALCSASVVCSACRDNSLSLASASSAGSASTFAARTPEETVKLAKKPMADRMITRAINHLWSSLKICFLKRAIDG</sequence>
<protein>
    <recommendedName>
        <fullName evidence="12">Secreted protein</fullName>
    </recommendedName>
</protein>
<dbReference type="EMBL" id="CSAJ01000684">
    <property type="protein sequence ID" value="COX06320.1"/>
    <property type="molecule type" value="Genomic_DNA"/>
</dbReference>
<evidence type="ECO:0000313" key="2">
    <source>
        <dbReference type="EMBL" id="CFE42248.1"/>
    </source>
</evidence>
<dbReference type="AlphaFoldDB" id="A0A0U0SUW8"/>
<dbReference type="Proteomes" id="UP000039021">
    <property type="component" value="Unassembled WGS sequence"/>
</dbReference>
<reference evidence="7 8" key="1">
    <citation type="submission" date="2015-03" db="EMBL/GenBank/DDBJ databases">
        <authorList>
            <consortium name="Pathogen Informatics"/>
        </authorList>
    </citation>
    <scope>NUCLEOTIDE SEQUENCE [LARGE SCALE GENOMIC DNA]</scope>
    <source>
        <strain evidence="2 10">G09901357</strain>
        <strain evidence="7">K00500041</strain>
        <strain evidence="5 9">M09401471</strain>
        <strain evidence="8">N09902308</strain>
        <strain evidence="4 11">P00601463</strain>
    </source>
</reference>
<evidence type="ECO:0000313" key="11">
    <source>
        <dbReference type="Proteomes" id="UP000048600"/>
    </source>
</evidence>
<keyword evidence="1" id="KW-0732">Signal</keyword>
<proteinExistence type="predicted"/>
<dbReference type="EMBL" id="CFOE01000500">
    <property type="protein sequence ID" value="CFE42248.1"/>
    <property type="molecule type" value="Genomic_DNA"/>
</dbReference>
<dbReference type="EMBL" id="CHKL01000202">
    <property type="protein sequence ID" value="COW26378.1"/>
    <property type="molecule type" value="Genomic_DNA"/>
</dbReference>
<dbReference type="EMBL" id="CSAE01000262">
    <property type="protein sequence ID" value="COV97155.1"/>
    <property type="molecule type" value="Genomic_DNA"/>
</dbReference>
<evidence type="ECO:0000313" key="9">
    <source>
        <dbReference type="Proteomes" id="UP000044938"/>
    </source>
</evidence>
<evidence type="ECO:0000256" key="1">
    <source>
        <dbReference type="SAM" id="SignalP"/>
    </source>
</evidence>
<evidence type="ECO:0000313" key="6">
    <source>
        <dbReference type="EMBL" id="COX14820.1"/>
    </source>
</evidence>
<name>A0A0U0SUW8_MYCTX</name>
<feature type="chain" id="PRO_5038210897" description="Secreted protein" evidence="1">
    <location>
        <begin position="23"/>
        <end position="95"/>
    </location>
</feature>
<reference evidence="6" key="3">
    <citation type="submission" date="2015-03" db="EMBL/GenBank/DDBJ databases">
        <authorList>
            <consortium name="Pathogen Informatics"/>
            <person name="Murphy D."/>
        </authorList>
    </citation>
    <scope>NUCLEOTIDE SEQUENCE</scope>
    <source>
        <strain evidence="6">N09902308</strain>
    </source>
</reference>
<dbReference type="Proteomes" id="UP000048600">
    <property type="component" value="Unassembled WGS sequence"/>
</dbReference>
<evidence type="ECO:0000313" key="4">
    <source>
        <dbReference type="EMBL" id="COW26378.1"/>
    </source>
</evidence>
<evidence type="ECO:0000313" key="5">
    <source>
        <dbReference type="EMBL" id="COX06320.1"/>
    </source>
</evidence>
<reference evidence="3" key="2">
    <citation type="submission" date="2015-03" db="EMBL/GenBank/DDBJ databases">
        <authorList>
            <person name="Murphy D."/>
        </authorList>
    </citation>
    <scope>NUCLEOTIDE SEQUENCE [LARGE SCALE GENOMIC DNA]</scope>
    <source>
        <strain evidence="3">K00500041</strain>
    </source>
</reference>
<organism evidence="3 7">
    <name type="scientific">Mycobacterium tuberculosis</name>
    <dbReference type="NCBI Taxonomy" id="1773"/>
    <lineage>
        <taxon>Bacteria</taxon>
        <taxon>Bacillati</taxon>
        <taxon>Actinomycetota</taxon>
        <taxon>Actinomycetes</taxon>
        <taxon>Mycobacteriales</taxon>
        <taxon>Mycobacteriaceae</taxon>
        <taxon>Mycobacterium</taxon>
        <taxon>Mycobacterium tuberculosis complex</taxon>
    </lineage>
</organism>
<accession>A0A0U0SUW8</accession>
<dbReference type="Proteomes" id="UP000044938">
    <property type="component" value="Unassembled WGS sequence"/>
</dbReference>
<dbReference type="Proteomes" id="UP000038802">
    <property type="component" value="Unassembled WGS sequence"/>
</dbReference>
<evidence type="ECO:0000313" key="3">
    <source>
        <dbReference type="EMBL" id="COV97155.1"/>
    </source>
</evidence>
<evidence type="ECO:0008006" key="12">
    <source>
        <dbReference type="Google" id="ProtNLM"/>
    </source>
</evidence>
<evidence type="ECO:0000313" key="10">
    <source>
        <dbReference type="Proteomes" id="UP000048289"/>
    </source>
</evidence>
<dbReference type="EMBL" id="CSBK01000244">
    <property type="protein sequence ID" value="COX14820.1"/>
    <property type="molecule type" value="Genomic_DNA"/>
</dbReference>
<gene>
    <name evidence="2" type="ORF">ERS007681_03143</name>
    <name evidence="3" type="ORF">ERS007703_02421</name>
    <name evidence="5" type="ORF">ERS007720_03838</name>
    <name evidence="6" type="ORF">ERS007739_00766</name>
    <name evidence="4" type="ORF">ERS007741_02004</name>
</gene>
<dbReference type="Proteomes" id="UP000048289">
    <property type="component" value="Unassembled WGS sequence"/>
</dbReference>
<evidence type="ECO:0000313" key="7">
    <source>
        <dbReference type="Proteomes" id="UP000038802"/>
    </source>
</evidence>
<feature type="signal peptide" evidence="1">
    <location>
        <begin position="1"/>
        <end position="22"/>
    </location>
</feature>
<evidence type="ECO:0000313" key="8">
    <source>
        <dbReference type="Proteomes" id="UP000039021"/>
    </source>
</evidence>